<dbReference type="Proteomes" id="UP001148737">
    <property type="component" value="Unassembled WGS sequence"/>
</dbReference>
<keyword evidence="2" id="KW-1185">Reference proteome</keyword>
<dbReference type="EMBL" id="JANAKD010003203">
    <property type="protein sequence ID" value="KAJ3472362.1"/>
    <property type="molecule type" value="Genomic_DNA"/>
</dbReference>
<gene>
    <name evidence="1" type="ORF">NLG97_g11053</name>
</gene>
<accession>A0ACC1QFA7</accession>
<evidence type="ECO:0000313" key="2">
    <source>
        <dbReference type="Proteomes" id="UP001148737"/>
    </source>
</evidence>
<protein>
    <submittedName>
        <fullName evidence="1">Uncharacterized protein</fullName>
    </submittedName>
</protein>
<evidence type="ECO:0000313" key="1">
    <source>
        <dbReference type="EMBL" id="KAJ3472362.1"/>
    </source>
</evidence>
<sequence length="237" mass="26143">MVCRLKARVNIHGILNVETGYHVVEQEVEEEIKEEGDADAMDTDKKDDAPKKTRKVKKQVRAGDLPISSGTSSLDDATRTALAEKEAAMVMEDKLVADTDEKKNELEAFIYDLRAKLDEQYADLASEEEKDKIRAKLEASEDWLYDEGEDTTKGVYVAKIDEIRAMAGPVVQRHFEKVEAERQAVQERVEAEQAAKRAAEEEARKAAEAEKAAEGGADAEMKDADGAAADDATADPK</sequence>
<reference evidence="1" key="1">
    <citation type="submission" date="2022-07" db="EMBL/GenBank/DDBJ databases">
        <title>Genome Sequence of Lecanicillium saksenae.</title>
        <authorList>
            <person name="Buettner E."/>
        </authorList>
    </citation>
    <scope>NUCLEOTIDE SEQUENCE</scope>
    <source>
        <strain evidence="1">VT-O1</strain>
    </source>
</reference>
<organism evidence="1 2">
    <name type="scientific">Lecanicillium saksenae</name>
    <dbReference type="NCBI Taxonomy" id="468837"/>
    <lineage>
        <taxon>Eukaryota</taxon>
        <taxon>Fungi</taxon>
        <taxon>Dikarya</taxon>
        <taxon>Ascomycota</taxon>
        <taxon>Pezizomycotina</taxon>
        <taxon>Sordariomycetes</taxon>
        <taxon>Hypocreomycetidae</taxon>
        <taxon>Hypocreales</taxon>
        <taxon>Cordycipitaceae</taxon>
        <taxon>Lecanicillium</taxon>
    </lineage>
</organism>
<proteinExistence type="predicted"/>
<comment type="caution">
    <text evidence="1">The sequence shown here is derived from an EMBL/GenBank/DDBJ whole genome shotgun (WGS) entry which is preliminary data.</text>
</comment>
<name>A0ACC1QFA7_9HYPO</name>